<accession>A0A179G5K8</accession>
<dbReference type="Pfam" id="PF06658">
    <property type="entry name" value="DUF1168"/>
    <property type="match status" value="1"/>
</dbReference>
<feature type="region of interest" description="Disordered" evidence="1">
    <location>
        <begin position="95"/>
        <end position="183"/>
    </location>
</feature>
<reference evidence="2 3" key="1">
    <citation type="journal article" date="2016" name="PLoS Pathog.">
        <title>Biosynthesis of antibiotic leucinostatins in bio-control fungus Purpureocillium lilacinum and their inhibition on phytophthora revealed by genome mining.</title>
        <authorList>
            <person name="Wang G."/>
            <person name="Liu Z."/>
            <person name="Lin R."/>
            <person name="Li E."/>
            <person name="Mao Z."/>
            <person name="Ling J."/>
            <person name="Yang Y."/>
            <person name="Yin W.B."/>
            <person name="Xie B."/>
        </authorList>
    </citation>
    <scope>NUCLEOTIDE SEQUENCE [LARGE SCALE GENOMIC DNA]</scope>
    <source>
        <strain evidence="2">170</strain>
    </source>
</reference>
<dbReference type="GO" id="GO:0003725">
    <property type="term" value="F:double-stranded RNA binding"/>
    <property type="evidence" value="ECO:0007669"/>
    <property type="project" value="InterPro"/>
</dbReference>
<dbReference type="PANTHER" id="PTHR13507">
    <property type="entry name" value="PRKR-INTERACTING PROTEIN 1"/>
    <property type="match status" value="1"/>
</dbReference>
<sequence>MSAPGPESIPTSADPRSHRPTKKRALTPTSSQAASLTALFAKPDQNIPLASSSGPRHHHIPEIYTNVQGSSAGAGSGEFHVYKASRRREYERLKEMDDSLRREKEQDEFEKGRVERARRDEEKTRRNRERREKMKARKAKKGKGTGVAERTDGEAGREGRGEEKGCEEKAEEGHAGLIIHDDD</sequence>
<dbReference type="GO" id="GO:0019901">
    <property type="term" value="F:protein kinase binding"/>
    <property type="evidence" value="ECO:0007669"/>
    <property type="project" value="TreeGrafter"/>
</dbReference>
<gene>
    <name evidence="2" type="ORF">VFPPC_15255</name>
</gene>
<dbReference type="PANTHER" id="PTHR13507:SF0">
    <property type="entry name" value="PRKR-INTERACTING PROTEIN 1"/>
    <property type="match status" value="1"/>
</dbReference>
<protein>
    <recommendedName>
        <fullName evidence="4">DUF1168 domain-containing protein</fullName>
    </recommendedName>
</protein>
<name>A0A179G5K8_METCM</name>
<dbReference type="KEGG" id="pchm:VFPPC_15255"/>
<evidence type="ECO:0000256" key="1">
    <source>
        <dbReference type="SAM" id="MobiDB-lite"/>
    </source>
</evidence>
<comment type="caution">
    <text evidence="2">The sequence shown here is derived from an EMBL/GenBank/DDBJ whole genome shotgun (WGS) entry which is preliminary data.</text>
</comment>
<organism evidence="2 3">
    <name type="scientific">Pochonia chlamydosporia 170</name>
    <dbReference type="NCBI Taxonomy" id="1380566"/>
    <lineage>
        <taxon>Eukaryota</taxon>
        <taxon>Fungi</taxon>
        <taxon>Dikarya</taxon>
        <taxon>Ascomycota</taxon>
        <taxon>Pezizomycotina</taxon>
        <taxon>Sordariomycetes</taxon>
        <taxon>Hypocreomycetidae</taxon>
        <taxon>Hypocreales</taxon>
        <taxon>Clavicipitaceae</taxon>
        <taxon>Pochonia</taxon>
    </lineage>
</organism>
<feature type="region of interest" description="Disordered" evidence="1">
    <location>
        <begin position="1"/>
        <end position="78"/>
    </location>
</feature>
<evidence type="ECO:0000313" key="3">
    <source>
        <dbReference type="Proteomes" id="UP000078397"/>
    </source>
</evidence>
<dbReference type="STRING" id="1380566.A0A179G5K8"/>
<feature type="compositionally biased region" description="Basic residues" evidence="1">
    <location>
        <begin position="133"/>
        <end position="143"/>
    </location>
</feature>
<evidence type="ECO:0000313" key="2">
    <source>
        <dbReference type="EMBL" id="OAQ73114.1"/>
    </source>
</evidence>
<dbReference type="OrthoDB" id="10067079at2759"/>
<dbReference type="Proteomes" id="UP000078397">
    <property type="component" value="Unassembled WGS sequence"/>
</dbReference>
<dbReference type="GO" id="GO:0005730">
    <property type="term" value="C:nucleolus"/>
    <property type="evidence" value="ECO:0007669"/>
    <property type="project" value="TreeGrafter"/>
</dbReference>
<dbReference type="RefSeq" id="XP_018149197.1">
    <property type="nucleotide sequence ID" value="XM_018293008.1"/>
</dbReference>
<dbReference type="InterPro" id="IPR009548">
    <property type="entry name" value="Prkrip1"/>
</dbReference>
<feature type="compositionally biased region" description="Basic and acidic residues" evidence="1">
    <location>
        <begin position="149"/>
        <end position="174"/>
    </location>
</feature>
<dbReference type="GeneID" id="28857002"/>
<proteinExistence type="predicted"/>
<dbReference type="GO" id="GO:0004860">
    <property type="term" value="F:protein kinase inhibitor activity"/>
    <property type="evidence" value="ECO:0007669"/>
    <property type="project" value="TreeGrafter"/>
</dbReference>
<evidence type="ECO:0008006" key="4">
    <source>
        <dbReference type="Google" id="ProtNLM"/>
    </source>
</evidence>
<dbReference type="AlphaFoldDB" id="A0A179G5K8"/>
<feature type="compositionally biased region" description="Basic and acidic residues" evidence="1">
    <location>
        <begin position="95"/>
        <end position="132"/>
    </location>
</feature>
<keyword evidence="3" id="KW-1185">Reference proteome</keyword>
<dbReference type="EMBL" id="LSBJ02000001">
    <property type="protein sequence ID" value="OAQ73114.1"/>
    <property type="molecule type" value="Genomic_DNA"/>
</dbReference>